<organism evidence="2 3">
    <name type="scientific">Pomacea canaliculata</name>
    <name type="common">Golden apple snail</name>
    <dbReference type="NCBI Taxonomy" id="400727"/>
    <lineage>
        <taxon>Eukaryota</taxon>
        <taxon>Metazoa</taxon>
        <taxon>Spiralia</taxon>
        <taxon>Lophotrochozoa</taxon>
        <taxon>Mollusca</taxon>
        <taxon>Gastropoda</taxon>
        <taxon>Caenogastropoda</taxon>
        <taxon>Architaenioglossa</taxon>
        <taxon>Ampullarioidea</taxon>
        <taxon>Ampullariidae</taxon>
        <taxon>Pomacea</taxon>
    </lineage>
</organism>
<accession>A0A2T7PW89</accession>
<feature type="region of interest" description="Disordered" evidence="1">
    <location>
        <begin position="65"/>
        <end position="85"/>
    </location>
</feature>
<dbReference type="EMBL" id="PZQS01000001">
    <property type="protein sequence ID" value="PVD37679.1"/>
    <property type="molecule type" value="Genomic_DNA"/>
</dbReference>
<evidence type="ECO:0000313" key="3">
    <source>
        <dbReference type="Proteomes" id="UP000245119"/>
    </source>
</evidence>
<keyword evidence="3" id="KW-1185">Reference proteome</keyword>
<evidence type="ECO:0000313" key="2">
    <source>
        <dbReference type="EMBL" id="PVD37679.1"/>
    </source>
</evidence>
<reference evidence="2 3" key="1">
    <citation type="submission" date="2018-04" db="EMBL/GenBank/DDBJ databases">
        <title>The genome of golden apple snail Pomacea canaliculata provides insight into stress tolerance and invasive adaptation.</title>
        <authorList>
            <person name="Liu C."/>
            <person name="Liu B."/>
            <person name="Ren Y."/>
            <person name="Zhang Y."/>
            <person name="Wang H."/>
            <person name="Li S."/>
            <person name="Jiang F."/>
            <person name="Yin L."/>
            <person name="Zhang G."/>
            <person name="Qian W."/>
            <person name="Fan W."/>
        </authorList>
    </citation>
    <scope>NUCLEOTIDE SEQUENCE [LARGE SCALE GENOMIC DNA]</scope>
    <source>
        <strain evidence="2">SZHN2017</strain>
        <tissue evidence="2">Muscle</tissue>
    </source>
</reference>
<name>A0A2T7PW89_POMCA</name>
<proteinExistence type="predicted"/>
<protein>
    <submittedName>
        <fullName evidence="2">Uncharacterized protein</fullName>
    </submittedName>
</protein>
<gene>
    <name evidence="2" type="ORF">C0Q70_00279</name>
</gene>
<comment type="caution">
    <text evidence="2">The sequence shown here is derived from an EMBL/GenBank/DDBJ whole genome shotgun (WGS) entry which is preliminary data.</text>
</comment>
<dbReference type="Proteomes" id="UP000245119">
    <property type="component" value="Linkage Group LG1"/>
</dbReference>
<dbReference type="AlphaFoldDB" id="A0A2T7PW89"/>
<sequence>MPGEQRLNATQVVGDQPGSPYTGCGVGRRRGDEEKGQAWRQFPAAQPIGVLRDPRAFCPRHRGADYDHLITPLPPREAVQPSTHGKYDGRTLVRVVNHP</sequence>
<evidence type="ECO:0000256" key="1">
    <source>
        <dbReference type="SAM" id="MobiDB-lite"/>
    </source>
</evidence>
<feature type="region of interest" description="Disordered" evidence="1">
    <location>
        <begin position="1"/>
        <end position="35"/>
    </location>
</feature>